<dbReference type="Pfam" id="PF08338">
    <property type="entry name" value="DUF1731"/>
    <property type="match status" value="1"/>
</dbReference>
<dbReference type="InterPro" id="IPR036291">
    <property type="entry name" value="NAD(P)-bd_dom_sf"/>
</dbReference>
<dbReference type="SUPFAM" id="SSF51735">
    <property type="entry name" value="NAD(P)-binding Rossmann-fold domains"/>
    <property type="match status" value="1"/>
</dbReference>
<evidence type="ECO:0000259" key="3">
    <source>
        <dbReference type="Pfam" id="PF08338"/>
    </source>
</evidence>
<dbReference type="Pfam" id="PF01370">
    <property type="entry name" value="Epimerase"/>
    <property type="match status" value="1"/>
</dbReference>
<evidence type="ECO:0000313" key="5">
    <source>
        <dbReference type="Proteomes" id="UP001596066"/>
    </source>
</evidence>
<feature type="domain" description="NAD-dependent epimerase/dehydratase" evidence="2">
    <location>
        <begin position="3"/>
        <end position="135"/>
    </location>
</feature>
<dbReference type="Proteomes" id="UP001596066">
    <property type="component" value="Unassembled WGS sequence"/>
</dbReference>
<name>A0ABW0V9C7_9ACTN</name>
<proteinExistence type="inferred from homology"/>
<dbReference type="NCBIfam" id="TIGR01777">
    <property type="entry name" value="yfcH"/>
    <property type="match status" value="1"/>
</dbReference>
<protein>
    <submittedName>
        <fullName evidence="4">TIGR01777 family oxidoreductase</fullName>
    </submittedName>
</protein>
<dbReference type="PANTHER" id="PTHR11092:SF0">
    <property type="entry name" value="EPIMERASE FAMILY PROTEIN SDR39U1"/>
    <property type="match status" value="1"/>
</dbReference>
<sequence>MRIAVTGSTGLIGSALVRSLLADGHEVVRLVRRRSRTGVQPDGTLGVGWNPHRLEIDAAALEGLDAVVHLAGAGVGDHRWTEAYKREIRDSRVLGTETVAGALAGLKRPPRVLVSASAVGWYGQTGDRVIDETAPAGDDFLARVCAEWEAAARPAADAGVRVVHPRTGLVMDRHGGAGARLFPVFKLGLGGRLGSGEQYWSAVSLADEVAALRFLIDREELSGPVNVAGPDPVTNRRLTEELGRVLGRPTLFAVPDFALKAVLGQMAVEVTGSHRVVPRKLLEAGFRFRHPDVESILRAALQGPGGTAAAAG</sequence>
<evidence type="ECO:0000313" key="4">
    <source>
        <dbReference type="EMBL" id="MFC5642495.1"/>
    </source>
</evidence>
<gene>
    <name evidence="4" type="ORF">ACFPZF_14190</name>
</gene>
<feature type="domain" description="DUF1731" evidence="3">
    <location>
        <begin position="254"/>
        <end position="299"/>
    </location>
</feature>
<keyword evidence="5" id="KW-1185">Reference proteome</keyword>
<organism evidence="4 5">
    <name type="scientific">Kitasatospora cinereorecta</name>
    <dbReference type="NCBI Taxonomy" id="285560"/>
    <lineage>
        <taxon>Bacteria</taxon>
        <taxon>Bacillati</taxon>
        <taxon>Actinomycetota</taxon>
        <taxon>Actinomycetes</taxon>
        <taxon>Kitasatosporales</taxon>
        <taxon>Streptomycetaceae</taxon>
        <taxon>Kitasatospora</taxon>
    </lineage>
</organism>
<dbReference type="InterPro" id="IPR001509">
    <property type="entry name" value="Epimerase_deHydtase"/>
</dbReference>
<reference evidence="5" key="1">
    <citation type="journal article" date="2019" name="Int. J. Syst. Evol. Microbiol.">
        <title>The Global Catalogue of Microorganisms (GCM) 10K type strain sequencing project: providing services to taxonomists for standard genome sequencing and annotation.</title>
        <authorList>
            <consortium name="The Broad Institute Genomics Platform"/>
            <consortium name="The Broad Institute Genome Sequencing Center for Infectious Disease"/>
            <person name="Wu L."/>
            <person name="Ma J."/>
        </authorList>
    </citation>
    <scope>NUCLEOTIDE SEQUENCE [LARGE SCALE GENOMIC DNA]</scope>
    <source>
        <strain evidence="5">CGMCC 4.1622</strain>
    </source>
</reference>
<comment type="similarity">
    <text evidence="1">Belongs to the NAD(P)-dependent epimerase/dehydratase family. SDR39U1 subfamily.</text>
</comment>
<evidence type="ECO:0000259" key="2">
    <source>
        <dbReference type="Pfam" id="PF01370"/>
    </source>
</evidence>
<dbReference type="Gene3D" id="3.40.50.720">
    <property type="entry name" value="NAD(P)-binding Rossmann-like Domain"/>
    <property type="match status" value="1"/>
</dbReference>
<dbReference type="InterPro" id="IPR010099">
    <property type="entry name" value="SDR39U1"/>
</dbReference>
<evidence type="ECO:0000256" key="1">
    <source>
        <dbReference type="ARBA" id="ARBA00009353"/>
    </source>
</evidence>
<dbReference type="RefSeq" id="WP_346141138.1">
    <property type="nucleotide sequence ID" value="NZ_BAAAUA010000003.1"/>
</dbReference>
<dbReference type="PANTHER" id="PTHR11092">
    <property type="entry name" value="SUGAR NUCLEOTIDE EPIMERASE RELATED"/>
    <property type="match status" value="1"/>
</dbReference>
<dbReference type="EMBL" id="JBHSOC010000020">
    <property type="protein sequence ID" value="MFC5642495.1"/>
    <property type="molecule type" value="Genomic_DNA"/>
</dbReference>
<comment type="caution">
    <text evidence="4">The sequence shown here is derived from an EMBL/GenBank/DDBJ whole genome shotgun (WGS) entry which is preliminary data.</text>
</comment>
<dbReference type="InterPro" id="IPR013549">
    <property type="entry name" value="DUF1731"/>
</dbReference>
<accession>A0ABW0V9C7</accession>